<proteinExistence type="predicted"/>
<evidence type="ECO:0000256" key="2">
    <source>
        <dbReference type="SAM" id="MobiDB-lite"/>
    </source>
</evidence>
<dbReference type="EMBL" id="LR743604">
    <property type="protein sequence ID" value="CAA2634118.1"/>
    <property type="molecule type" value="Genomic_DNA"/>
</dbReference>
<evidence type="ECO:0000313" key="3">
    <source>
        <dbReference type="EMBL" id="CAA2634118.1"/>
    </source>
</evidence>
<dbReference type="AlphaFoldDB" id="A0A7I8JTS7"/>
<organism evidence="3">
    <name type="scientific">Spirodela intermedia</name>
    <name type="common">Intermediate duckweed</name>
    <dbReference type="NCBI Taxonomy" id="51605"/>
    <lineage>
        <taxon>Eukaryota</taxon>
        <taxon>Viridiplantae</taxon>
        <taxon>Streptophyta</taxon>
        <taxon>Embryophyta</taxon>
        <taxon>Tracheophyta</taxon>
        <taxon>Spermatophyta</taxon>
        <taxon>Magnoliopsida</taxon>
        <taxon>Liliopsida</taxon>
        <taxon>Araceae</taxon>
        <taxon>Lemnoideae</taxon>
        <taxon>Spirodela</taxon>
    </lineage>
</organism>
<dbReference type="InterPro" id="IPR052442">
    <property type="entry name" value="Env_Response_Regulator"/>
</dbReference>
<evidence type="ECO:0000256" key="1">
    <source>
        <dbReference type="SAM" id="Coils"/>
    </source>
</evidence>
<evidence type="ECO:0000313" key="4">
    <source>
        <dbReference type="Proteomes" id="UP001189122"/>
    </source>
</evidence>
<protein>
    <submittedName>
        <fullName evidence="3">Uncharacterized protein</fullName>
    </submittedName>
</protein>
<feature type="region of interest" description="Disordered" evidence="2">
    <location>
        <begin position="1"/>
        <end position="28"/>
    </location>
</feature>
<gene>
    <name evidence="3" type="ORF">SI7747_17019577</name>
</gene>
<dbReference type="PANTHER" id="PTHR46136:SF19">
    <property type="entry name" value="TRANSCRIPTION FACTOR GTE12"/>
    <property type="match status" value="1"/>
</dbReference>
<dbReference type="PANTHER" id="PTHR46136">
    <property type="entry name" value="TRANSCRIPTION FACTOR GTE8"/>
    <property type="match status" value="1"/>
</dbReference>
<reference evidence="3 4" key="1">
    <citation type="submission" date="2019-12" db="EMBL/GenBank/DDBJ databases">
        <authorList>
            <person name="Scholz U."/>
            <person name="Mascher M."/>
            <person name="Fiebig A."/>
        </authorList>
    </citation>
    <scope>NUCLEOTIDE SEQUENCE</scope>
</reference>
<dbReference type="Proteomes" id="UP001189122">
    <property type="component" value="Unassembled WGS sequence"/>
</dbReference>
<keyword evidence="1" id="KW-0175">Coiled coil</keyword>
<sequence length="173" mass="20174">MAPDCASMSAVDELSLKRQSKRELAQNHRPLKACDRIPRSSESLLSPNRALRAALLKRRFADTILRAQEKMILHKCERGDPEKLRRELKDLKRKQGEERRRINAQAKAVERVLKQRERERKAARLKIQKMEKTVEIDDCYEIWEDLKMLGYAQCVDLSAKELADLKQSMTMKG</sequence>
<accession>A0A7I8JTS7</accession>
<feature type="coiled-coil region" evidence="1">
    <location>
        <begin position="99"/>
        <end position="133"/>
    </location>
</feature>
<dbReference type="EMBL" id="CACRZD030000017">
    <property type="protein sequence ID" value="CAA6673161.1"/>
    <property type="molecule type" value="Genomic_DNA"/>
</dbReference>
<name>A0A7I8JTS7_SPIIN</name>
<keyword evidence="4" id="KW-1185">Reference proteome</keyword>